<keyword evidence="4" id="KW-0804">Transcription</keyword>
<evidence type="ECO:0000259" key="6">
    <source>
        <dbReference type="PROSITE" id="PS50977"/>
    </source>
</evidence>
<keyword evidence="3 5" id="KW-0238">DNA-binding</keyword>
<keyword evidence="1" id="KW-0678">Repressor</keyword>
<dbReference type="PROSITE" id="PS50977">
    <property type="entry name" value="HTH_TETR_2"/>
    <property type="match status" value="1"/>
</dbReference>
<feature type="DNA-binding region" description="H-T-H motif" evidence="5">
    <location>
        <begin position="28"/>
        <end position="47"/>
    </location>
</feature>
<dbReference type="GO" id="GO:0000976">
    <property type="term" value="F:transcription cis-regulatory region binding"/>
    <property type="evidence" value="ECO:0007669"/>
    <property type="project" value="TreeGrafter"/>
</dbReference>
<dbReference type="AlphaFoldDB" id="A0A3N2H3K8"/>
<dbReference type="PANTHER" id="PTHR30055:SF234">
    <property type="entry name" value="HTH-TYPE TRANSCRIPTIONAL REGULATOR BETI"/>
    <property type="match status" value="1"/>
</dbReference>
<sequence>MGVRPDRKKQLVDAAERLLITEGAAAVTTRRLAAEAGLNQALVHYHFGSMADVLVAVLDRVGDQYAAGVAAAFAGEEPLVARWRRHRDLLIGDARARGWPKIWLELCTLALNQPALRERLAPRLDALRSTFADAVRGEAARRDVPLSEDEVCAVATLWGTAVEGLFVEQLLGYERGHRELLAFLEARLTTVFGDAGD</sequence>
<dbReference type="SUPFAM" id="SSF48498">
    <property type="entry name" value="Tetracyclin repressor-like, C-terminal domain"/>
    <property type="match status" value="1"/>
</dbReference>
<evidence type="ECO:0000256" key="4">
    <source>
        <dbReference type="ARBA" id="ARBA00023163"/>
    </source>
</evidence>
<dbReference type="EMBL" id="RKHY01000001">
    <property type="protein sequence ID" value="ROS43507.1"/>
    <property type="molecule type" value="Genomic_DNA"/>
</dbReference>
<dbReference type="GeneID" id="301847200"/>
<dbReference type="PRINTS" id="PR00455">
    <property type="entry name" value="HTHTETR"/>
</dbReference>
<evidence type="ECO:0000313" key="7">
    <source>
        <dbReference type="EMBL" id="ROS43507.1"/>
    </source>
</evidence>
<dbReference type="RefSeq" id="WP_208722431.1">
    <property type="nucleotide sequence ID" value="NZ_RKHY01000001.1"/>
</dbReference>
<keyword evidence="2" id="KW-0805">Transcription regulation</keyword>
<keyword evidence="8" id="KW-1185">Reference proteome</keyword>
<organism evidence="7 8">
    <name type="scientific">Amycolatopsis thermoflava</name>
    <dbReference type="NCBI Taxonomy" id="84480"/>
    <lineage>
        <taxon>Bacteria</taxon>
        <taxon>Bacillati</taxon>
        <taxon>Actinomycetota</taxon>
        <taxon>Actinomycetes</taxon>
        <taxon>Pseudonocardiales</taxon>
        <taxon>Pseudonocardiaceae</taxon>
        <taxon>Amycolatopsis</taxon>
        <taxon>Amycolatopsis methanolica group</taxon>
    </lineage>
</organism>
<gene>
    <name evidence="7" type="ORF">EDD35_5924</name>
</gene>
<proteinExistence type="predicted"/>
<dbReference type="SUPFAM" id="SSF46689">
    <property type="entry name" value="Homeodomain-like"/>
    <property type="match status" value="1"/>
</dbReference>
<evidence type="ECO:0000256" key="5">
    <source>
        <dbReference type="PROSITE-ProRule" id="PRU00335"/>
    </source>
</evidence>
<dbReference type="Pfam" id="PF00440">
    <property type="entry name" value="TetR_N"/>
    <property type="match status" value="1"/>
</dbReference>
<evidence type="ECO:0000313" key="8">
    <source>
        <dbReference type="Proteomes" id="UP000274843"/>
    </source>
</evidence>
<evidence type="ECO:0000256" key="3">
    <source>
        <dbReference type="ARBA" id="ARBA00023125"/>
    </source>
</evidence>
<dbReference type="Pfam" id="PF13977">
    <property type="entry name" value="TetR_C_6"/>
    <property type="match status" value="1"/>
</dbReference>
<dbReference type="InterPro" id="IPR001647">
    <property type="entry name" value="HTH_TetR"/>
</dbReference>
<name>A0A3N2H3K8_9PSEU</name>
<dbReference type="InterPro" id="IPR009057">
    <property type="entry name" value="Homeodomain-like_sf"/>
</dbReference>
<dbReference type="InterPro" id="IPR039538">
    <property type="entry name" value="BetI_C"/>
</dbReference>
<comment type="caution">
    <text evidence="7">The sequence shown here is derived from an EMBL/GenBank/DDBJ whole genome shotgun (WGS) entry which is preliminary data.</text>
</comment>
<accession>A0A3N2H3K8</accession>
<evidence type="ECO:0000256" key="1">
    <source>
        <dbReference type="ARBA" id="ARBA00022491"/>
    </source>
</evidence>
<dbReference type="PANTHER" id="PTHR30055">
    <property type="entry name" value="HTH-TYPE TRANSCRIPTIONAL REGULATOR RUTR"/>
    <property type="match status" value="1"/>
</dbReference>
<dbReference type="InterPro" id="IPR050109">
    <property type="entry name" value="HTH-type_TetR-like_transc_reg"/>
</dbReference>
<reference evidence="7 8" key="1">
    <citation type="submission" date="2018-11" db="EMBL/GenBank/DDBJ databases">
        <title>Sequencing the genomes of 1000 actinobacteria strains.</title>
        <authorList>
            <person name="Klenk H.-P."/>
        </authorList>
    </citation>
    <scope>NUCLEOTIDE SEQUENCE [LARGE SCALE GENOMIC DNA]</scope>
    <source>
        <strain evidence="7 8">DSM 44348</strain>
    </source>
</reference>
<protein>
    <submittedName>
        <fullName evidence="7">TetR family transcriptional regulator</fullName>
    </submittedName>
</protein>
<dbReference type="Proteomes" id="UP000274843">
    <property type="component" value="Unassembled WGS sequence"/>
</dbReference>
<dbReference type="GO" id="GO:0003700">
    <property type="term" value="F:DNA-binding transcription factor activity"/>
    <property type="evidence" value="ECO:0007669"/>
    <property type="project" value="TreeGrafter"/>
</dbReference>
<evidence type="ECO:0000256" key="2">
    <source>
        <dbReference type="ARBA" id="ARBA00023015"/>
    </source>
</evidence>
<dbReference type="Gene3D" id="1.10.357.10">
    <property type="entry name" value="Tetracycline Repressor, domain 2"/>
    <property type="match status" value="1"/>
</dbReference>
<dbReference type="InterPro" id="IPR036271">
    <property type="entry name" value="Tet_transcr_reg_TetR-rel_C_sf"/>
</dbReference>
<feature type="domain" description="HTH tetR-type" evidence="6">
    <location>
        <begin position="5"/>
        <end position="65"/>
    </location>
</feature>